<keyword evidence="3" id="KW-1185">Reference proteome</keyword>
<dbReference type="VEuPathDB" id="ToxoDB:cyc_05586"/>
<dbReference type="PANTHER" id="PTHR11702">
    <property type="entry name" value="DEVELOPMENTALLY REGULATED GTP-BINDING PROTEIN-RELATED"/>
    <property type="match status" value="1"/>
</dbReference>
<dbReference type="SUPFAM" id="SSF52540">
    <property type="entry name" value="P-loop containing nucleoside triphosphate hydrolases"/>
    <property type="match status" value="1"/>
</dbReference>
<dbReference type="InterPro" id="IPR027417">
    <property type="entry name" value="P-loop_NTPase"/>
</dbReference>
<sequence length="770" mass="81029">MAGPAVSPRWHPSWMCHPNRRAQRFRSSAPCSSPSRRIGGGMELASCDGRLEALPSNQIAADASVPGNPQVSPYRLLGGGLSLSPSLVFALGSRRLLEQQRKLAQEAHAGTAEASAAFTAEGTCTPVTVEGGSGGDGSVAFLRLRAAPRSGAAGGSGGRGGCVLLTAVSGPGEALADSKTSSSVRESGYWKAAPGVTGGGRGRTGCNGPDLVLGLSPNALVFDVSPLQARAASISGKSTLLQRLGTAASDCALGSAASVAADVHASFGSAASFTQPDDSAFRQAAEMQVDELKKQPQQWVSAAVPADVWLPTTEPTVCVIPCTAAEVPEAQQQAAQKGSVPQQEGGLLATLQEGVKLAATAPIVALDTPGLFPAPFAALDAAEGTEAQTDSLLPPETAPHETLLQGLSAATAVLVVVDGSLPEPAKAYLTVRQQLAHANPHLAQLPAILVLTKVDLLEQQEQEQGQEKLKATELVEMMKRETGIAEVHAVSDDPYKWSLVELPGQRTLEQLLNSRDLLQTAPDFESEDSTKNQRCFELRGPLVSLLTSPVRFSSEAAKLRLYRQLGALGIIERVYSDFSAKVGDYLLVGPVMLQLLPLLRNPKRRKKRSQQQELWSDDTWSFLHADGLPTKMQPGTTTSNVNTLAAVENGEARRPLAFDAVGNLSPSVRPFSATDHRAPQERRRARPECVKPQQQKVVYQTLGLLADGCVCFGNISEVLGQARPCDVPLIAAATKPLICVFSSASPRKGTSGCKENCATNDSTQGQVALL</sequence>
<dbReference type="Pfam" id="PF01018">
    <property type="entry name" value="GTP1_OBG"/>
    <property type="match status" value="1"/>
</dbReference>
<dbReference type="PROSITE" id="PS51883">
    <property type="entry name" value="OBG"/>
    <property type="match status" value="1"/>
</dbReference>
<dbReference type="Gene3D" id="2.70.210.12">
    <property type="entry name" value="GTP1/OBG domain"/>
    <property type="match status" value="1"/>
</dbReference>
<evidence type="ECO:0000313" key="3">
    <source>
        <dbReference type="Proteomes" id="UP000095192"/>
    </source>
</evidence>
<dbReference type="Gene3D" id="3.40.50.300">
    <property type="entry name" value="P-loop containing nucleotide triphosphate hydrolases"/>
    <property type="match status" value="1"/>
</dbReference>
<comment type="caution">
    <text evidence="2">The sequence shown here is derived from an EMBL/GenBank/DDBJ whole genome shotgun (WGS) entry which is preliminary data.</text>
</comment>
<dbReference type="GO" id="GO:0003924">
    <property type="term" value="F:GTPase activity"/>
    <property type="evidence" value="ECO:0007669"/>
    <property type="project" value="InterPro"/>
</dbReference>
<proteinExistence type="predicted"/>
<dbReference type="InParanoid" id="A0A1D3D191"/>
<dbReference type="AlphaFoldDB" id="A0A1D3D191"/>
<protein>
    <recommendedName>
        <fullName evidence="1">Obg domain-containing protein</fullName>
    </recommendedName>
</protein>
<feature type="domain" description="Obg" evidence="1">
    <location>
        <begin position="119"/>
        <end position="223"/>
    </location>
</feature>
<reference evidence="2 3" key="1">
    <citation type="journal article" date="2016" name="BMC Genomics">
        <title>Comparative genomics reveals Cyclospora cayetanensis possesses coccidia-like metabolism and invasion components but unique surface antigens.</title>
        <authorList>
            <person name="Liu S."/>
            <person name="Wang L."/>
            <person name="Zheng H."/>
            <person name="Xu Z."/>
            <person name="Roellig D.M."/>
            <person name="Li N."/>
            <person name="Frace M.A."/>
            <person name="Tang K."/>
            <person name="Arrowood M.J."/>
            <person name="Moss D.M."/>
            <person name="Zhang L."/>
            <person name="Feng Y."/>
            <person name="Xiao L."/>
        </authorList>
    </citation>
    <scope>NUCLEOTIDE SEQUENCE [LARGE SCALE GENOMIC DNA]</scope>
    <source>
        <strain evidence="2 3">CHN_HEN01</strain>
    </source>
</reference>
<evidence type="ECO:0000313" key="2">
    <source>
        <dbReference type="EMBL" id="OEH77222.1"/>
    </source>
</evidence>
<organism evidence="2 3">
    <name type="scientific">Cyclospora cayetanensis</name>
    <dbReference type="NCBI Taxonomy" id="88456"/>
    <lineage>
        <taxon>Eukaryota</taxon>
        <taxon>Sar</taxon>
        <taxon>Alveolata</taxon>
        <taxon>Apicomplexa</taxon>
        <taxon>Conoidasida</taxon>
        <taxon>Coccidia</taxon>
        <taxon>Eucoccidiorida</taxon>
        <taxon>Eimeriorina</taxon>
        <taxon>Eimeriidae</taxon>
        <taxon>Cyclospora</taxon>
    </lineage>
</organism>
<dbReference type="EMBL" id="JROU02001171">
    <property type="protein sequence ID" value="OEH77222.1"/>
    <property type="molecule type" value="Genomic_DNA"/>
</dbReference>
<dbReference type="GO" id="GO:0042254">
    <property type="term" value="P:ribosome biogenesis"/>
    <property type="evidence" value="ECO:0007669"/>
    <property type="project" value="UniProtKB-UniRule"/>
</dbReference>
<dbReference type="InterPro" id="IPR045086">
    <property type="entry name" value="OBG_GTPase"/>
</dbReference>
<accession>A0A1D3D191</accession>
<dbReference type="InterPro" id="IPR036726">
    <property type="entry name" value="GTP1_OBG_dom_sf"/>
</dbReference>
<dbReference type="PANTHER" id="PTHR11702:SF31">
    <property type="entry name" value="MITOCHONDRIAL RIBOSOME-ASSOCIATED GTPASE 2"/>
    <property type="match status" value="1"/>
</dbReference>
<gene>
    <name evidence="2" type="ORF">cyc_05586</name>
</gene>
<evidence type="ECO:0000259" key="1">
    <source>
        <dbReference type="PROSITE" id="PS51883"/>
    </source>
</evidence>
<dbReference type="GO" id="GO:0005525">
    <property type="term" value="F:GTP binding"/>
    <property type="evidence" value="ECO:0007669"/>
    <property type="project" value="InterPro"/>
</dbReference>
<name>A0A1D3D191_9EIME</name>
<dbReference type="Proteomes" id="UP000095192">
    <property type="component" value="Unassembled WGS sequence"/>
</dbReference>
<dbReference type="SUPFAM" id="SSF82051">
    <property type="entry name" value="Obg GTP-binding protein N-terminal domain"/>
    <property type="match status" value="1"/>
</dbReference>
<dbReference type="VEuPathDB" id="ToxoDB:LOC34621920"/>
<dbReference type="InterPro" id="IPR006169">
    <property type="entry name" value="GTP1_OBG_dom"/>
</dbReference>